<evidence type="ECO:0000313" key="4">
    <source>
        <dbReference type="Proteomes" id="UP000254476"/>
    </source>
</evidence>
<gene>
    <name evidence="1" type="ORF">Lgra_0397</name>
    <name evidence="2" type="ORF">NCTC12388_02883</name>
</gene>
<protein>
    <submittedName>
        <fullName evidence="2">RNA binding protein (Contains ribosomal protein S1 domain)</fullName>
    </submittedName>
</protein>
<dbReference type="EMBL" id="UGOB01000001">
    <property type="protein sequence ID" value="STX46133.1"/>
    <property type="molecule type" value="Genomic_DNA"/>
</dbReference>
<evidence type="ECO:0000313" key="1">
    <source>
        <dbReference type="EMBL" id="KTD15108.1"/>
    </source>
</evidence>
<keyword evidence="2" id="KW-0689">Ribosomal protein</keyword>
<dbReference type="Proteomes" id="UP000054691">
    <property type="component" value="Unassembled WGS sequence"/>
</dbReference>
<reference evidence="2 4" key="2">
    <citation type="submission" date="2018-06" db="EMBL/GenBank/DDBJ databases">
        <authorList>
            <consortium name="Pathogen Informatics"/>
            <person name="Doyle S."/>
        </authorList>
    </citation>
    <scope>NUCLEOTIDE SEQUENCE [LARGE SCALE GENOMIC DNA]</scope>
    <source>
        <strain evidence="2 4">NCTC12388</strain>
    </source>
</reference>
<dbReference type="GO" id="GO:0005840">
    <property type="term" value="C:ribosome"/>
    <property type="evidence" value="ECO:0007669"/>
    <property type="project" value="UniProtKB-KW"/>
</dbReference>
<evidence type="ECO:0000313" key="2">
    <source>
        <dbReference type="EMBL" id="STX46133.1"/>
    </source>
</evidence>
<reference evidence="1 3" key="1">
    <citation type="submission" date="2015-11" db="EMBL/GenBank/DDBJ databases">
        <title>Genomic analysis of 38 Legionella species identifies large and diverse effector repertoires.</title>
        <authorList>
            <person name="Burstein D."/>
            <person name="Amaro F."/>
            <person name="Zusman T."/>
            <person name="Lifshitz Z."/>
            <person name="Cohen O."/>
            <person name="Gilbert J.A."/>
            <person name="Pupko T."/>
            <person name="Shuman H.A."/>
            <person name="Segal G."/>
        </authorList>
    </citation>
    <scope>NUCLEOTIDE SEQUENCE [LARGE SCALE GENOMIC DNA]</scope>
    <source>
        <strain evidence="1 3">Lyon 8420412</strain>
    </source>
</reference>
<name>A0A378JE66_9GAMM</name>
<keyword evidence="2" id="KW-0687">Ribonucleoprotein</keyword>
<dbReference type="Proteomes" id="UP000254476">
    <property type="component" value="Unassembled WGS sequence"/>
</dbReference>
<sequence length="364" mass="41249">MKILYVPFSLEDALGDLESKASKWRKDYESKGKEVVVIYHDSPAIAERENIKKALQDGNCQIYILSHGIDSPELVVANQAKYDEDYKEMAIEEVANRFKNDLVIEGFSTDNIAKLYFCDAYAKKNKPRQMAEEFRKQLGEPLQSMEIKYYSDVSICAPGMGIDDLLSSKRAVRSFLMKNDLFCFDLMCAVGRAREFRQGLNAVESRASDHAFFASAPEAIKFPKFSHPILTQLAQGLVKMVQSDKILAKNQSEIINELLLSLPRNLSDYLVDSLIVGGKNLKFEMRINKKNLEAFLMKSGVIDKPITSPVESTTPKQSWMDEDDYFGKVNTLLEPLNVDGFLALTDYDEILDMEEQLGHKSHPI</sequence>
<keyword evidence="3" id="KW-1185">Reference proteome</keyword>
<accession>A0A378JE66</accession>
<dbReference type="RefSeq" id="WP_058497612.1">
    <property type="nucleotide sequence ID" value="NZ_CAAAHW010000013.1"/>
</dbReference>
<evidence type="ECO:0000313" key="3">
    <source>
        <dbReference type="Proteomes" id="UP000054691"/>
    </source>
</evidence>
<organism evidence="2 4">
    <name type="scientific">Legionella gratiana</name>
    <dbReference type="NCBI Taxonomy" id="45066"/>
    <lineage>
        <taxon>Bacteria</taxon>
        <taxon>Pseudomonadati</taxon>
        <taxon>Pseudomonadota</taxon>
        <taxon>Gammaproteobacteria</taxon>
        <taxon>Legionellales</taxon>
        <taxon>Legionellaceae</taxon>
        <taxon>Legionella</taxon>
    </lineage>
</organism>
<dbReference type="EMBL" id="LNYE01000004">
    <property type="protein sequence ID" value="KTD15108.1"/>
    <property type="molecule type" value="Genomic_DNA"/>
</dbReference>
<dbReference type="AlphaFoldDB" id="A0A378JE66"/>
<proteinExistence type="predicted"/>